<dbReference type="Proteomes" id="UP000467130">
    <property type="component" value="Chromosome"/>
</dbReference>
<evidence type="ECO:0000313" key="1">
    <source>
        <dbReference type="EMBL" id="BBY24017.1"/>
    </source>
</evidence>
<accession>A0A7I7QD90</accession>
<proteinExistence type="predicted"/>
<organism evidence="1 2">
    <name type="scientific">Mycobacterium stomatepiae</name>
    <dbReference type="NCBI Taxonomy" id="470076"/>
    <lineage>
        <taxon>Bacteria</taxon>
        <taxon>Bacillati</taxon>
        <taxon>Actinomycetota</taxon>
        <taxon>Actinomycetes</taxon>
        <taxon>Mycobacteriales</taxon>
        <taxon>Mycobacteriaceae</taxon>
        <taxon>Mycobacterium</taxon>
        <taxon>Mycobacterium simiae complex</taxon>
    </lineage>
</organism>
<dbReference type="RefSeq" id="WP_163791621.1">
    <property type="nucleotide sequence ID" value="NZ_AP022587.1"/>
</dbReference>
<dbReference type="KEGG" id="msto:MSTO_42220"/>
<dbReference type="EMBL" id="AP022587">
    <property type="protein sequence ID" value="BBY24017.1"/>
    <property type="molecule type" value="Genomic_DNA"/>
</dbReference>
<dbReference type="AlphaFoldDB" id="A0A7I7QD90"/>
<name>A0A7I7QD90_9MYCO</name>
<protein>
    <submittedName>
        <fullName evidence="1">Uncharacterized protein</fullName>
    </submittedName>
</protein>
<sequence>MNLVESIQRGISWLATPHYLNPHLEMQTRPIGRTALEMEIVSCAFAGGGATLKFPVAMLILPAGASPVRN</sequence>
<reference evidence="1 2" key="1">
    <citation type="journal article" date="2019" name="Emerg. Microbes Infect.">
        <title>Comprehensive subspecies identification of 175 nontuberculous mycobacteria species based on 7547 genomic profiles.</title>
        <authorList>
            <person name="Matsumoto Y."/>
            <person name="Kinjo T."/>
            <person name="Motooka D."/>
            <person name="Nabeya D."/>
            <person name="Jung N."/>
            <person name="Uechi K."/>
            <person name="Horii T."/>
            <person name="Iida T."/>
            <person name="Fujita J."/>
            <person name="Nakamura S."/>
        </authorList>
    </citation>
    <scope>NUCLEOTIDE SEQUENCE [LARGE SCALE GENOMIC DNA]</scope>
    <source>
        <strain evidence="1 2">JCM 17783</strain>
    </source>
</reference>
<gene>
    <name evidence="1" type="ORF">MSTO_42220</name>
</gene>
<evidence type="ECO:0000313" key="2">
    <source>
        <dbReference type="Proteomes" id="UP000467130"/>
    </source>
</evidence>
<keyword evidence="2" id="KW-1185">Reference proteome</keyword>